<keyword evidence="8" id="KW-1185">Reference proteome</keyword>
<dbReference type="PRINTS" id="PR00219">
    <property type="entry name" value="SYNAPTOBREVN"/>
</dbReference>
<organism evidence="7 8">
    <name type="scientific">Coilia grayii</name>
    <name type="common">Gray's grenadier anchovy</name>
    <dbReference type="NCBI Taxonomy" id="363190"/>
    <lineage>
        <taxon>Eukaryota</taxon>
        <taxon>Metazoa</taxon>
        <taxon>Chordata</taxon>
        <taxon>Craniata</taxon>
        <taxon>Vertebrata</taxon>
        <taxon>Euteleostomi</taxon>
        <taxon>Actinopterygii</taxon>
        <taxon>Neopterygii</taxon>
        <taxon>Teleostei</taxon>
        <taxon>Clupei</taxon>
        <taxon>Clupeiformes</taxon>
        <taxon>Clupeoidei</taxon>
        <taxon>Engraulidae</taxon>
        <taxon>Coilinae</taxon>
        <taxon>Coilia</taxon>
    </lineage>
</organism>
<dbReference type="Pfam" id="PF00957">
    <property type="entry name" value="Synaptobrevin"/>
    <property type="match status" value="1"/>
</dbReference>
<feature type="transmembrane region" description="Helical" evidence="5">
    <location>
        <begin position="87"/>
        <end position="110"/>
    </location>
</feature>
<reference evidence="7 8" key="1">
    <citation type="submission" date="2024-09" db="EMBL/GenBank/DDBJ databases">
        <title>A chromosome-level genome assembly of Gray's grenadier anchovy, Coilia grayii.</title>
        <authorList>
            <person name="Fu Z."/>
        </authorList>
    </citation>
    <scope>NUCLEOTIDE SEQUENCE [LARGE SCALE GENOMIC DNA]</scope>
    <source>
        <strain evidence="7">G4</strain>
        <tissue evidence="7">Muscle</tissue>
    </source>
</reference>
<name>A0ABD1K056_9TELE</name>
<dbReference type="InterPro" id="IPR016444">
    <property type="entry name" value="Synaptobrevin/VAMP"/>
</dbReference>
<gene>
    <name evidence="7" type="ORF">ACEWY4_012259</name>
</gene>
<feature type="domain" description="V-SNARE coiled-coil homology" evidence="6">
    <location>
        <begin position="23"/>
        <end position="83"/>
    </location>
</feature>
<dbReference type="SUPFAM" id="SSF58038">
    <property type="entry name" value="SNARE fusion complex"/>
    <property type="match status" value="1"/>
</dbReference>
<dbReference type="InterPro" id="IPR042855">
    <property type="entry name" value="V_SNARE_CC"/>
</dbReference>
<accession>A0ABD1K056</accession>
<dbReference type="PROSITE" id="PS50892">
    <property type="entry name" value="V_SNARE"/>
    <property type="match status" value="1"/>
</dbReference>
<feature type="region of interest" description="Disordered" evidence="4">
    <location>
        <begin position="1"/>
        <end position="23"/>
    </location>
</feature>
<dbReference type="Proteomes" id="UP001591681">
    <property type="component" value="Unassembled WGS sequence"/>
</dbReference>
<dbReference type="PANTHER" id="PTHR45701">
    <property type="entry name" value="SYNAPTOBREVIN FAMILY MEMBER"/>
    <property type="match status" value="1"/>
</dbReference>
<evidence type="ECO:0000259" key="6">
    <source>
        <dbReference type="PROSITE" id="PS50892"/>
    </source>
</evidence>
<proteinExistence type="inferred from homology"/>
<comment type="subcellular location">
    <subcellularLocation>
        <location evidence="2">Endomembrane system</location>
        <topology evidence="2">Single-pass type IV membrane protein</topology>
    </subcellularLocation>
</comment>
<comment type="caution">
    <text evidence="7">The sequence shown here is derived from an EMBL/GenBank/DDBJ whole genome shotgun (WGS) entry which is preliminary data.</text>
</comment>
<feature type="compositionally biased region" description="Basic and acidic residues" evidence="4">
    <location>
        <begin position="14"/>
        <end position="23"/>
    </location>
</feature>
<dbReference type="GO" id="GO:0012505">
    <property type="term" value="C:endomembrane system"/>
    <property type="evidence" value="ECO:0007669"/>
    <property type="project" value="UniProtKB-SubCell"/>
</dbReference>
<evidence type="ECO:0000313" key="8">
    <source>
        <dbReference type="Proteomes" id="UP001591681"/>
    </source>
</evidence>
<keyword evidence="5" id="KW-0472">Membrane</keyword>
<evidence type="ECO:0000313" key="7">
    <source>
        <dbReference type="EMBL" id="KAL2092461.1"/>
    </source>
</evidence>
<evidence type="ECO:0000256" key="3">
    <source>
        <dbReference type="PROSITE-ProRule" id="PRU00290"/>
    </source>
</evidence>
<protein>
    <recommendedName>
        <fullName evidence="6">V-SNARE coiled-coil homology domain-containing protein</fullName>
    </recommendedName>
</protein>
<evidence type="ECO:0000256" key="4">
    <source>
        <dbReference type="SAM" id="MobiDB-lite"/>
    </source>
</evidence>
<sequence length="124" mass="13765">MDHRDNPSVMQGGNEKEAAEMRKLPELNSRVEEVKDLMTKNIENIIARETKLDDLSDQADAVRREAKVFSETSQKVAHSYCWKNVKVIVAIIVVVLIIVLIIILLATGVIPVSNPVPPPPTSKP</sequence>
<dbReference type="EMBL" id="JBHFQA010000010">
    <property type="protein sequence ID" value="KAL2092461.1"/>
    <property type="molecule type" value="Genomic_DNA"/>
</dbReference>
<dbReference type="AlphaFoldDB" id="A0ABD1K056"/>
<dbReference type="InterPro" id="IPR001388">
    <property type="entry name" value="Synaptobrevin-like"/>
</dbReference>
<evidence type="ECO:0000256" key="5">
    <source>
        <dbReference type="SAM" id="Phobius"/>
    </source>
</evidence>
<evidence type="ECO:0000256" key="2">
    <source>
        <dbReference type="ARBA" id="ARBA00046280"/>
    </source>
</evidence>
<keyword evidence="5" id="KW-1133">Transmembrane helix</keyword>
<dbReference type="Gene3D" id="1.20.5.110">
    <property type="match status" value="1"/>
</dbReference>
<evidence type="ECO:0000256" key="1">
    <source>
        <dbReference type="ARBA" id="ARBA00008025"/>
    </source>
</evidence>
<keyword evidence="3" id="KW-0175">Coiled coil</keyword>
<keyword evidence="5" id="KW-0812">Transmembrane</keyword>
<comment type="similarity">
    <text evidence="1">Belongs to the synaptobrevin family.</text>
</comment>